<keyword evidence="2" id="KW-0053">Apoptosis</keyword>
<dbReference type="GO" id="GO:0005737">
    <property type="term" value="C:cytoplasm"/>
    <property type="evidence" value="ECO:0007669"/>
    <property type="project" value="TreeGrafter"/>
</dbReference>
<name>A0A430LMM8_9HYPO</name>
<keyword evidence="3" id="KW-0378">Hydrolase</keyword>
<evidence type="ECO:0000313" key="7">
    <source>
        <dbReference type="EMBL" id="RTE76986.1"/>
    </source>
</evidence>
<dbReference type="PANTHER" id="PTHR48104:SF30">
    <property type="entry name" value="METACASPASE-1"/>
    <property type="match status" value="1"/>
</dbReference>
<organism evidence="7 8">
    <name type="scientific">Fusarium euwallaceae</name>
    <dbReference type="NCBI Taxonomy" id="1147111"/>
    <lineage>
        <taxon>Eukaryota</taxon>
        <taxon>Fungi</taxon>
        <taxon>Dikarya</taxon>
        <taxon>Ascomycota</taxon>
        <taxon>Pezizomycotina</taxon>
        <taxon>Sordariomycetes</taxon>
        <taxon>Hypocreomycetidae</taxon>
        <taxon>Hypocreales</taxon>
        <taxon>Nectriaceae</taxon>
        <taxon>Fusarium</taxon>
        <taxon>Fusarium solani species complex</taxon>
    </lineage>
</organism>
<dbReference type="Pfam" id="PF00656">
    <property type="entry name" value="Peptidase_C14"/>
    <property type="match status" value="1"/>
</dbReference>
<dbReference type="InterPro" id="IPR011600">
    <property type="entry name" value="Pept_C14_caspase"/>
</dbReference>
<gene>
    <name evidence="7" type="ORF">BHE90_008559</name>
</gene>
<evidence type="ECO:0000256" key="3">
    <source>
        <dbReference type="ARBA" id="ARBA00022807"/>
    </source>
</evidence>
<comment type="caution">
    <text evidence="7">The sequence shown here is derived from an EMBL/GenBank/DDBJ whole genome shotgun (WGS) entry which is preliminary data.</text>
</comment>
<dbReference type="InterPro" id="IPR050452">
    <property type="entry name" value="Metacaspase"/>
</dbReference>
<proteinExistence type="inferred from homology"/>
<dbReference type="Gene3D" id="3.40.50.1460">
    <property type="match status" value="1"/>
</dbReference>
<dbReference type="GO" id="GO:0006915">
    <property type="term" value="P:apoptotic process"/>
    <property type="evidence" value="ECO:0007669"/>
    <property type="project" value="UniProtKB-KW"/>
</dbReference>
<evidence type="ECO:0000256" key="5">
    <source>
        <dbReference type="SAM" id="MobiDB-lite"/>
    </source>
</evidence>
<dbReference type="EMBL" id="MIKF01000135">
    <property type="protein sequence ID" value="RTE76986.1"/>
    <property type="molecule type" value="Genomic_DNA"/>
</dbReference>
<evidence type="ECO:0000313" key="8">
    <source>
        <dbReference type="Proteomes" id="UP000287124"/>
    </source>
</evidence>
<keyword evidence="3" id="KW-0788">Thiol protease</keyword>
<sequence length="844" mass="93274">MSFAKRALLIASPFGNLVGPEDDVQRMAEFLEADGFQIERCCGSHATRDGIRAAWNRLIGEISREDDVVVIYYSGHGGEVISGDFAERQQQQYRHHFIVPMDFSSEDFRGILDVELSSLLWKTTEATHNVTIVLDCCHSGRMARDPHHGSKAIPKSIPKVRLDMVEHIECLRREGHVPETRILADNNPHIVRISAAASSETAWEYENATGQRVGALTEALVDSLKASGGQALPWRTIMLRAKELVNVKFPQQHPQADGQHNRLPFSLKKEDSTEHVIKIDLDGIPKIQAGRVVGIREDSTYTVMPFGSRPSDTSREIAEATVAHVSGFRSTVSLEFKNGESFLPVDGALAFPRSLALYRWPAELPEGDHVAPLREKLLKSRFLRLWNEEGDDSDKISSTPLVRFQQQDGLITLWNDRGVQIASHSFQGESPQPSTVNAAIKSSEMLARAQHFLALKSERQPREKLSHKLRVELGVVDVNKNNHSEHWGRVIKQDGSDVVEEDSLIYIDLHNSDKKARVFVSVFNVEINGEISLLSTTCVAGIELVPDEHYTLGQWHGVLQGLRISWPDGVPKDQPVTEMVVVVVSDAEADLTYLESSRPEVPAEGRGDYQLSSLQSLTYALSYGGKRKIQAETVDVDIHYDIMYIPFLLQSPSTQLPGTSHSPSEDDTGSEQTPTADLPEPEATAEWKSLASLPDSASQAEPEPKGFLDAVVHAIKGIPPCVWVVNRHTEEITVVVSKLRPNRILSAVGVGGSLTGGAVDVSTTTYHTPAVMKILAPHRQDGGGDDDKASMACFPFWSRSDGFGVITIFVGSQKTLYIENDKVRTGVTAYFENKPDLRIVEYGS</sequence>
<evidence type="ECO:0000256" key="1">
    <source>
        <dbReference type="ARBA" id="ARBA00009005"/>
    </source>
</evidence>
<dbReference type="GO" id="GO:0004197">
    <property type="term" value="F:cysteine-type endopeptidase activity"/>
    <property type="evidence" value="ECO:0007669"/>
    <property type="project" value="InterPro"/>
</dbReference>
<keyword evidence="3" id="KW-0645">Protease</keyword>
<reference evidence="7 8" key="1">
    <citation type="submission" date="2017-06" db="EMBL/GenBank/DDBJ databases">
        <title>Comparative genomic analysis of Ambrosia Fusariam Clade fungi.</title>
        <authorList>
            <person name="Stajich J.E."/>
            <person name="Carrillo J."/>
            <person name="Kijimoto T."/>
            <person name="Eskalen A."/>
            <person name="O'Donnell K."/>
            <person name="Kasson M."/>
        </authorList>
    </citation>
    <scope>NUCLEOTIDE SEQUENCE [LARGE SCALE GENOMIC DNA]</scope>
    <source>
        <strain evidence="7 8">UCR1854</strain>
    </source>
</reference>
<dbReference type="InterPro" id="IPR029030">
    <property type="entry name" value="Caspase-like_dom_sf"/>
</dbReference>
<keyword evidence="4" id="KW-0865">Zymogen</keyword>
<accession>A0A430LMM8</accession>
<evidence type="ECO:0000259" key="6">
    <source>
        <dbReference type="Pfam" id="PF00656"/>
    </source>
</evidence>
<dbReference type="SUPFAM" id="SSF52129">
    <property type="entry name" value="Caspase-like"/>
    <property type="match status" value="1"/>
</dbReference>
<feature type="domain" description="Peptidase C14 caspase" evidence="6">
    <location>
        <begin position="5"/>
        <end position="258"/>
    </location>
</feature>
<dbReference type="AlphaFoldDB" id="A0A430LMM8"/>
<dbReference type="GO" id="GO:0006508">
    <property type="term" value="P:proteolysis"/>
    <property type="evidence" value="ECO:0007669"/>
    <property type="project" value="InterPro"/>
</dbReference>
<protein>
    <recommendedName>
        <fullName evidence="6">Peptidase C14 caspase domain-containing protein</fullName>
    </recommendedName>
</protein>
<keyword evidence="8" id="KW-1185">Reference proteome</keyword>
<evidence type="ECO:0000256" key="2">
    <source>
        <dbReference type="ARBA" id="ARBA00022703"/>
    </source>
</evidence>
<evidence type="ECO:0000256" key="4">
    <source>
        <dbReference type="ARBA" id="ARBA00023145"/>
    </source>
</evidence>
<dbReference type="PANTHER" id="PTHR48104">
    <property type="entry name" value="METACASPASE-4"/>
    <property type="match status" value="1"/>
</dbReference>
<comment type="similarity">
    <text evidence="1">Belongs to the peptidase C14B family.</text>
</comment>
<feature type="region of interest" description="Disordered" evidence="5">
    <location>
        <begin position="654"/>
        <end position="703"/>
    </location>
</feature>
<dbReference type="Proteomes" id="UP000287124">
    <property type="component" value="Unassembled WGS sequence"/>
</dbReference>